<dbReference type="Gene3D" id="1.10.3300.10">
    <property type="entry name" value="Jann2411-like domain"/>
    <property type="match status" value="1"/>
</dbReference>
<evidence type="ECO:0000313" key="4">
    <source>
        <dbReference type="Proteomes" id="UP000727056"/>
    </source>
</evidence>
<dbReference type="InterPro" id="IPR010852">
    <property type="entry name" value="ABATE"/>
</dbReference>
<evidence type="ECO:0000256" key="1">
    <source>
        <dbReference type="SAM" id="MobiDB-lite"/>
    </source>
</evidence>
<dbReference type="PANTHER" id="PTHR35525">
    <property type="entry name" value="BLL6575 PROTEIN"/>
    <property type="match status" value="1"/>
</dbReference>
<feature type="region of interest" description="Disordered" evidence="1">
    <location>
        <begin position="173"/>
        <end position="197"/>
    </location>
</feature>
<sequence length="197" mass="21208">MEDEDLLIAVLNSAPVVDGRPTDTLREPGAAERLRPFGGRGTAQENEQVRRVRDALHPLIRGGSPGTGVLADVLDRVRLRPTVSPAGVSWQLEAAPDEELAVRVVLAWSRVVTELPGRLRPCANGECNLFLVDRSRPGTARWCSMAACGNRMKARTHARKRRACSFSCAVPRPPNGRSRSAAPGSRSVSVGRPSTTG</sequence>
<dbReference type="Proteomes" id="UP000727056">
    <property type="component" value="Unassembled WGS sequence"/>
</dbReference>
<gene>
    <name evidence="3" type="ORF">HCN52_04810</name>
</gene>
<comment type="caution">
    <text evidence="3">The sequence shown here is derived from an EMBL/GenBank/DDBJ whole genome shotgun (WGS) entry which is preliminary data.</text>
</comment>
<proteinExistence type="predicted"/>
<name>A0ABX1C9I6_9ACTN</name>
<feature type="non-terminal residue" evidence="3">
    <location>
        <position position="197"/>
    </location>
</feature>
<dbReference type="InterPro" id="IPR023286">
    <property type="entry name" value="ABATE_dom_sf"/>
</dbReference>
<protein>
    <submittedName>
        <fullName evidence="3">CGNR zinc finger domain-containing protein</fullName>
    </submittedName>
</protein>
<accession>A0ABX1C9I6</accession>
<dbReference type="EMBL" id="JAAVJC010000020">
    <property type="protein sequence ID" value="NJQ14275.1"/>
    <property type="molecule type" value="Genomic_DNA"/>
</dbReference>
<dbReference type="PANTHER" id="PTHR35525:SF3">
    <property type="entry name" value="BLL6575 PROTEIN"/>
    <property type="match status" value="1"/>
</dbReference>
<evidence type="ECO:0000313" key="3">
    <source>
        <dbReference type="EMBL" id="NJQ14275.1"/>
    </source>
</evidence>
<organism evidence="3 4">
    <name type="scientific">Streptomyces bohaiensis</name>
    <dbReference type="NCBI Taxonomy" id="1431344"/>
    <lineage>
        <taxon>Bacteria</taxon>
        <taxon>Bacillati</taxon>
        <taxon>Actinomycetota</taxon>
        <taxon>Actinomycetes</taxon>
        <taxon>Kitasatosporales</taxon>
        <taxon>Streptomycetaceae</taxon>
        <taxon>Streptomyces</taxon>
    </lineage>
</organism>
<dbReference type="SUPFAM" id="SSF160904">
    <property type="entry name" value="Jann2411-like"/>
    <property type="match status" value="1"/>
</dbReference>
<feature type="compositionally biased region" description="Low complexity" evidence="1">
    <location>
        <begin position="176"/>
        <end position="191"/>
    </location>
</feature>
<dbReference type="Pfam" id="PF11706">
    <property type="entry name" value="zf-CGNR"/>
    <property type="match status" value="1"/>
</dbReference>
<feature type="domain" description="Zinc finger CGNR" evidence="2">
    <location>
        <begin position="118"/>
        <end position="161"/>
    </location>
</feature>
<reference evidence="3 4" key="1">
    <citation type="submission" date="2020-03" db="EMBL/GenBank/DDBJ databases">
        <title>Draft genome of Streptomyces sp. ventii, isolated from the Axial Seamount in the Pacific Ocean, and resequencing of the two type strains Streptomyces lonarensis strain NCL 716 and Streptomyces bohaiensis strain 11A07.</title>
        <authorList>
            <person name="Loughran R.M."/>
            <person name="Pfannmuller K.M."/>
            <person name="Wasson B.J."/>
            <person name="Deadmond M.C."/>
            <person name="Paddock B.E."/>
            <person name="Koyack M.J."/>
            <person name="Gallegos D.A."/>
            <person name="Mitchell E.A."/>
            <person name="Ushijima B."/>
            <person name="Saw J.H."/>
            <person name="Mcphail K.L."/>
            <person name="Videau P."/>
        </authorList>
    </citation>
    <scope>NUCLEOTIDE SEQUENCE [LARGE SCALE GENOMIC DNA]</scope>
    <source>
        <strain evidence="3 4">11A07</strain>
    </source>
</reference>
<evidence type="ECO:0000259" key="2">
    <source>
        <dbReference type="Pfam" id="PF11706"/>
    </source>
</evidence>
<dbReference type="InterPro" id="IPR021005">
    <property type="entry name" value="Znf_CGNR"/>
</dbReference>
<keyword evidence="4" id="KW-1185">Reference proteome</keyword>